<proteinExistence type="predicted"/>
<sequence>FSRLFGICAQLWMDQARRRLCPVFLGACCQLRPALGGPSLAQKAALFSLVAAG</sequence>
<dbReference type="AlphaFoldDB" id="A0A392SHP1"/>
<protein>
    <submittedName>
        <fullName evidence="1">Uncharacterized protein</fullName>
    </submittedName>
</protein>
<keyword evidence="2" id="KW-1185">Reference proteome</keyword>
<comment type="caution">
    <text evidence="1">The sequence shown here is derived from an EMBL/GenBank/DDBJ whole genome shotgun (WGS) entry which is preliminary data.</text>
</comment>
<evidence type="ECO:0000313" key="2">
    <source>
        <dbReference type="Proteomes" id="UP000265520"/>
    </source>
</evidence>
<accession>A0A392SHP1</accession>
<evidence type="ECO:0000313" key="1">
    <source>
        <dbReference type="EMBL" id="MCI48413.1"/>
    </source>
</evidence>
<dbReference type="Proteomes" id="UP000265520">
    <property type="component" value="Unassembled WGS sequence"/>
</dbReference>
<organism evidence="1 2">
    <name type="scientific">Trifolium medium</name>
    <dbReference type="NCBI Taxonomy" id="97028"/>
    <lineage>
        <taxon>Eukaryota</taxon>
        <taxon>Viridiplantae</taxon>
        <taxon>Streptophyta</taxon>
        <taxon>Embryophyta</taxon>
        <taxon>Tracheophyta</taxon>
        <taxon>Spermatophyta</taxon>
        <taxon>Magnoliopsida</taxon>
        <taxon>eudicotyledons</taxon>
        <taxon>Gunneridae</taxon>
        <taxon>Pentapetalae</taxon>
        <taxon>rosids</taxon>
        <taxon>fabids</taxon>
        <taxon>Fabales</taxon>
        <taxon>Fabaceae</taxon>
        <taxon>Papilionoideae</taxon>
        <taxon>50 kb inversion clade</taxon>
        <taxon>NPAAA clade</taxon>
        <taxon>Hologalegina</taxon>
        <taxon>IRL clade</taxon>
        <taxon>Trifolieae</taxon>
        <taxon>Trifolium</taxon>
    </lineage>
</organism>
<name>A0A392SHP1_9FABA</name>
<reference evidence="1 2" key="1">
    <citation type="journal article" date="2018" name="Front. Plant Sci.">
        <title>Red Clover (Trifolium pratense) and Zigzag Clover (T. medium) - A Picture of Genomic Similarities and Differences.</title>
        <authorList>
            <person name="Dluhosova J."/>
            <person name="Istvanek J."/>
            <person name="Nedelnik J."/>
            <person name="Repkova J."/>
        </authorList>
    </citation>
    <scope>NUCLEOTIDE SEQUENCE [LARGE SCALE GENOMIC DNA]</scope>
    <source>
        <strain evidence="2">cv. 10/8</strain>
        <tissue evidence="1">Leaf</tissue>
    </source>
</reference>
<feature type="non-terminal residue" evidence="1">
    <location>
        <position position="1"/>
    </location>
</feature>
<dbReference type="EMBL" id="LXQA010386348">
    <property type="protein sequence ID" value="MCI48413.1"/>
    <property type="molecule type" value="Genomic_DNA"/>
</dbReference>